<proteinExistence type="predicted"/>
<feature type="signal peptide" evidence="2">
    <location>
        <begin position="1"/>
        <end position="20"/>
    </location>
</feature>
<feature type="chain" id="PRO_5002735976" evidence="2">
    <location>
        <begin position="21"/>
        <end position="252"/>
    </location>
</feature>
<evidence type="ECO:0000259" key="3">
    <source>
        <dbReference type="SMART" id="SM00062"/>
    </source>
</evidence>
<dbReference type="KEGG" id="bpt:Bpet4876"/>
<sequence length="252" mass="27277">MIRRVQFALAAAAVSLAASAAPATAQTVMKVGTETNGVPFSFLNPATQQMQGFMIDLIQAVGKHAGFTPAIEAMDFSALISSLTSKKIDIIASAMYITDKRKQVIDFTRPVYTYGEGMIVPSTDKTDYPSYQPFKDRVVGAQVGTVYVDALKAAGIFKEVKVYDTIPAIIRDVNAGRIEAGIADYPTLSYYLGLGQFPRTRLVQSYKASLPGSIGLGLRQGDDALKQKLQAALDEVKRSGELDALLKKWKLV</sequence>
<dbReference type="eggNOG" id="COG0834">
    <property type="taxonomic scope" value="Bacteria"/>
</dbReference>
<dbReference type="AlphaFoldDB" id="A9IHJ2"/>
<dbReference type="PANTHER" id="PTHR35936">
    <property type="entry name" value="MEMBRANE-BOUND LYTIC MUREIN TRANSGLYCOSYLASE F"/>
    <property type="match status" value="1"/>
</dbReference>
<keyword evidence="5" id="KW-1185">Reference proteome</keyword>
<gene>
    <name evidence="4" type="ordered locus">Bpet4876</name>
</gene>
<evidence type="ECO:0000313" key="4">
    <source>
        <dbReference type="EMBL" id="CAP45228.1"/>
    </source>
</evidence>
<dbReference type="STRING" id="94624.Bpet4876"/>
<accession>A9IHJ2</accession>
<dbReference type="EMBL" id="AM902716">
    <property type="protein sequence ID" value="CAP45228.1"/>
    <property type="molecule type" value="Genomic_DNA"/>
</dbReference>
<keyword evidence="1 2" id="KW-0732">Signal</keyword>
<dbReference type="Proteomes" id="UP000001225">
    <property type="component" value="Chromosome"/>
</dbReference>
<dbReference type="SMART" id="SM00062">
    <property type="entry name" value="PBPb"/>
    <property type="match status" value="1"/>
</dbReference>
<protein>
    <submittedName>
        <fullName evidence="4">Amino acid-binding periplasmic protein</fullName>
    </submittedName>
</protein>
<dbReference type="Gene3D" id="3.40.190.10">
    <property type="entry name" value="Periplasmic binding protein-like II"/>
    <property type="match status" value="2"/>
</dbReference>
<reference evidence="4 5" key="1">
    <citation type="journal article" date="2008" name="BMC Genomics">
        <title>The missing link: Bordetella petrii is endowed with both the metabolic versatility of environmental bacteria and virulence traits of pathogenic Bordetellae.</title>
        <authorList>
            <person name="Gross R."/>
            <person name="Guzman C.A."/>
            <person name="Sebaihia M."/>
            <person name="Martins Dos Santos V.A."/>
            <person name="Pieper D.H."/>
            <person name="Koebnik R."/>
            <person name="Lechner M."/>
            <person name="Bartels D."/>
            <person name="Buhrmester J."/>
            <person name="Choudhuri J.V."/>
            <person name="Ebensen T."/>
            <person name="Gaigalat L."/>
            <person name="Herrmann S."/>
            <person name="Khachane A.N."/>
            <person name="Larisch C."/>
            <person name="Link S."/>
            <person name="Linke B."/>
            <person name="Meyer F."/>
            <person name="Mormann S."/>
            <person name="Nakunst D."/>
            <person name="Rueckert C."/>
            <person name="Schneiker-Bekel S."/>
            <person name="Schulze K."/>
            <person name="Vorhoelter F.J."/>
            <person name="Yevsa T."/>
            <person name="Engle J.T."/>
            <person name="Goldman W.E."/>
            <person name="Puehler A."/>
            <person name="Goebel U.B."/>
            <person name="Goesmann A."/>
            <person name="Bloecker H."/>
            <person name="Kaiser O."/>
            <person name="Martinez-Arias R."/>
        </authorList>
    </citation>
    <scope>NUCLEOTIDE SEQUENCE [LARGE SCALE GENOMIC DNA]</scope>
    <source>
        <strain evidence="5">ATCC BAA-461 / DSM 12804 / CCUG 43448 / CIP 107267 / Se-1111R</strain>
    </source>
</reference>
<dbReference type="PANTHER" id="PTHR35936:SF17">
    <property type="entry name" value="ARGININE-BINDING EXTRACELLULAR PROTEIN ARTP"/>
    <property type="match status" value="1"/>
</dbReference>
<organism evidence="4 5">
    <name type="scientific">Bordetella petrii (strain ATCC BAA-461 / DSM 12804 / CCUG 43448 / CIP 107267 / Se-1111R)</name>
    <dbReference type="NCBI Taxonomy" id="340100"/>
    <lineage>
        <taxon>Bacteria</taxon>
        <taxon>Pseudomonadati</taxon>
        <taxon>Pseudomonadota</taxon>
        <taxon>Betaproteobacteria</taxon>
        <taxon>Burkholderiales</taxon>
        <taxon>Alcaligenaceae</taxon>
        <taxon>Bordetella</taxon>
    </lineage>
</organism>
<evidence type="ECO:0000256" key="2">
    <source>
        <dbReference type="SAM" id="SignalP"/>
    </source>
</evidence>
<dbReference type="Pfam" id="PF00497">
    <property type="entry name" value="SBP_bac_3"/>
    <property type="match status" value="1"/>
</dbReference>
<evidence type="ECO:0000313" key="5">
    <source>
        <dbReference type="Proteomes" id="UP000001225"/>
    </source>
</evidence>
<feature type="domain" description="Solute-binding protein family 3/N-terminal" evidence="3">
    <location>
        <begin position="28"/>
        <end position="252"/>
    </location>
</feature>
<dbReference type="CDD" id="cd13530">
    <property type="entry name" value="PBP2_peptides_like"/>
    <property type="match status" value="1"/>
</dbReference>
<evidence type="ECO:0000256" key="1">
    <source>
        <dbReference type="ARBA" id="ARBA00022729"/>
    </source>
</evidence>
<dbReference type="InterPro" id="IPR001638">
    <property type="entry name" value="Solute-binding_3/MltF_N"/>
</dbReference>
<dbReference type="SUPFAM" id="SSF53850">
    <property type="entry name" value="Periplasmic binding protein-like II"/>
    <property type="match status" value="1"/>
</dbReference>
<name>A9IHJ2_BORPD</name>